<dbReference type="Proteomes" id="UP000276133">
    <property type="component" value="Unassembled WGS sequence"/>
</dbReference>
<dbReference type="AlphaFoldDB" id="A0A3M7SRB6"/>
<comment type="caution">
    <text evidence="1">The sequence shown here is derived from an EMBL/GenBank/DDBJ whole genome shotgun (WGS) entry which is preliminary data.</text>
</comment>
<organism evidence="1 2">
    <name type="scientific">Brachionus plicatilis</name>
    <name type="common">Marine rotifer</name>
    <name type="synonym">Brachionus muelleri</name>
    <dbReference type="NCBI Taxonomy" id="10195"/>
    <lineage>
        <taxon>Eukaryota</taxon>
        <taxon>Metazoa</taxon>
        <taxon>Spiralia</taxon>
        <taxon>Gnathifera</taxon>
        <taxon>Rotifera</taxon>
        <taxon>Eurotatoria</taxon>
        <taxon>Monogononta</taxon>
        <taxon>Pseudotrocha</taxon>
        <taxon>Ploima</taxon>
        <taxon>Brachionidae</taxon>
        <taxon>Brachionus</taxon>
    </lineage>
</organism>
<evidence type="ECO:0000313" key="2">
    <source>
        <dbReference type="Proteomes" id="UP000276133"/>
    </source>
</evidence>
<keyword evidence="2" id="KW-1185">Reference proteome</keyword>
<sequence>MIYLMLVKITINIIFKSKFLMCSLYHVQNNETVFKKINLIKIQDNFWFNEIEVANLKFITLLIRVIPGQDKIVGSDKNPFFILT</sequence>
<name>A0A3M7SRB6_BRAPC</name>
<dbReference type="EMBL" id="REGN01000910">
    <property type="protein sequence ID" value="RNA38180.1"/>
    <property type="molecule type" value="Genomic_DNA"/>
</dbReference>
<proteinExistence type="predicted"/>
<gene>
    <name evidence="1" type="ORF">BpHYR1_024622</name>
</gene>
<protein>
    <submittedName>
        <fullName evidence="1">Uncharacterized protein</fullName>
    </submittedName>
</protein>
<evidence type="ECO:0000313" key="1">
    <source>
        <dbReference type="EMBL" id="RNA38180.1"/>
    </source>
</evidence>
<reference evidence="1 2" key="1">
    <citation type="journal article" date="2018" name="Sci. Rep.">
        <title>Genomic signatures of local adaptation to the degree of environmental predictability in rotifers.</title>
        <authorList>
            <person name="Franch-Gras L."/>
            <person name="Hahn C."/>
            <person name="Garcia-Roger E.M."/>
            <person name="Carmona M.J."/>
            <person name="Serra M."/>
            <person name="Gomez A."/>
        </authorList>
    </citation>
    <scope>NUCLEOTIDE SEQUENCE [LARGE SCALE GENOMIC DNA]</scope>
    <source>
        <strain evidence="1">HYR1</strain>
    </source>
</reference>
<accession>A0A3M7SRB6</accession>